<protein>
    <recommendedName>
        <fullName evidence="2">HMG domain-containing protein</fullName>
    </recommendedName>
</protein>
<evidence type="ECO:0000256" key="1">
    <source>
        <dbReference type="SAM" id="MobiDB-lite"/>
    </source>
</evidence>
<dbReference type="PANTHER" id="PTHR34305">
    <property type="entry name" value="EXPRESSED PROTEIN"/>
    <property type="match status" value="1"/>
</dbReference>
<dbReference type="PANTHER" id="PTHR34305:SF1">
    <property type="entry name" value="SWIM-TYPE DOMAIN-CONTAINING PROTEIN"/>
    <property type="match status" value="1"/>
</dbReference>
<feature type="region of interest" description="Disordered" evidence="1">
    <location>
        <begin position="534"/>
        <end position="555"/>
    </location>
</feature>
<dbReference type="Pfam" id="PF18717">
    <property type="entry name" value="CxC4"/>
    <property type="match status" value="1"/>
</dbReference>
<feature type="compositionally biased region" description="Polar residues" evidence="1">
    <location>
        <begin position="7"/>
        <end position="41"/>
    </location>
</feature>
<comment type="caution">
    <text evidence="3">The sequence shown here is derived from an EMBL/GenBank/DDBJ whole genome shotgun (WGS) entry which is preliminary data.</text>
</comment>
<keyword evidence="4" id="KW-1185">Reference proteome</keyword>
<feature type="region of interest" description="Disordered" evidence="1">
    <location>
        <begin position="1"/>
        <end position="41"/>
    </location>
</feature>
<reference evidence="3" key="1">
    <citation type="submission" date="2020-11" db="EMBL/GenBank/DDBJ databases">
        <authorList>
            <consortium name="DOE Joint Genome Institute"/>
            <person name="Ahrendt S."/>
            <person name="Riley R."/>
            <person name="Andreopoulos W."/>
            <person name="Labutti K."/>
            <person name="Pangilinan J."/>
            <person name="Ruiz-Duenas F.J."/>
            <person name="Barrasa J.M."/>
            <person name="Sanchez-Garcia M."/>
            <person name="Camarero S."/>
            <person name="Miyauchi S."/>
            <person name="Serrano A."/>
            <person name="Linde D."/>
            <person name="Babiker R."/>
            <person name="Drula E."/>
            <person name="Ayuso-Fernandez I."/>
            <person name="Pacheco R."/>
            <person name="Padilla G."/>
            <person name="Ferreira P."/>
            <person name="Barriuso J."/>
            <person name="Kellner H."/>
            <person name="Castanera R."/>
            <person name="Alfaro M."/>
            <person name="Ramirez L."/>
            <person name="Pisabarro A.G."/>
            <person name="Kuo A."/>
            <person name="Tritt A."/>
            <person name="Lipzen A."/>
            <person name="He G."/>
            <person name="Yan M."/>
            <person name="Ng V."/>
            <person name="Cullen D."/>
            <person name="Martin F."/>
            <person name="Rosso M.-N."/>
            <person name="Henrissat B."/>
            <person name="Hibbett D."/>
            <person name="Martinez A.T."/>
            <person name="Grigoriev I.V."/>
        </authorList>
    </citation>
    <scope>NUCLEOTIDE SEQUENCE</scope>
    <source>
        <strain evidence="3">CIRM-BRFM 674</strain>
    </source>
</reference>
<evidence type="ECO:0000313" key="3">
    <source>
        <dbReference type="EMBL" id="KAF9476550.1"/>
    </source>
</evidence>
<dbReference type="InterPro" id="IPR040648">
    <property type="entry name" value="HMGXB3_CxC4"/>
</dbReference>
<dbReference type="Proteomes" id="UP000807469">
    <property type="component" value="Unassembled WGS sequence"/>
</dbReference>
<dbReference type="OrthoDB" id="5598737at2759"/>
<accession>A0A9P5YXM4</accession>
<sequence>MVKPRAPNTTQRLSSTLIQSSTPSDNVSNANDTSQTLSSTSFDDGLLEGYYPSTPDDQQYHYFDDADALPQHEESRKYSIFVDAVASDQCSFLQLTQDIFIANGWNINKDEATTKWYHIHSIPVGDKQTTACLCPQGKDNGRCFHARYLDDFKDLKFPSDEHNKNQTFMCSRYEDVRDGVYICTFSVPPPPGRSSSTIKQRSVVTYYGDDSGKGTWSCSIDVSAISCSHIVLARHSLRQHIKADPDAHDSDAGSGDLEYRSLTPPSLIRRASSSENSISTLLLPPPLWARVKRDLIMFDPPFFDIWKSPKVIPLDEASSCSCQVLRSAFDPLQPTITRECTIYALDGAVNATIQVQKCPTCTHRYIGPDGRSLGLFNWNNRTLFTHDLLDDYTSQYTTSETPFISWVTVISRRYQSRGINIPFIGDQLFRAVWFSYIRLVQLDNDMICPTCGPNPEVTIVDGVTLAFNRRHLSSTLRPPTTTDNQSPTKDLVKHVANLQAIPTKKVRLAIREILTGPPLLPAHLIHAGEEEGAIELSDASSSEDETTETSYRHTRKGNDVRAALQRVQKIPFVITELAKLNNGLSRLFDRSYGIEAISANQKAPSIYKRLFIQIAAEETILQLVNGSALRHLRNFCAEVAQTPHMITASIRDLATHLIGIPALHAVIQHEINAGSLSGEVIGTSTWLYARGMAVMSLIKKYDHPPIEINSGNEIASEKWNLTGCCYGLPQIRHRPRYPNLPYENGRDAGGKDKRGDGCQKFYSTYGQSRLTGGIMCVWCTHSVCYGFHCIPSAEGRNDVFSAFYTRWEKAPKVIVYDFACALQPYCMTREPAFFADTLFVIDAFHAMGHTKCGQAAFLNTYCDADPTLLYINSSAAECGNGGILRIRKAVSYMAQERAIVFTKTFLSIWNRHRIRNMERLSKV</sequence>
<dbReference type="EMBL" id="MU155290">
    <property type="protein sequence ID" value="KAF9476550.1"/>
    <property type="molecule type" value="Genomic_DNA"/>
</dbReference>
<name>A0A9P5YXM4_9AGAR</name>
<organism evidence="3 4">
    <name type="scientific">Pholiota conissans</name>
    <dbReference type="NCBI Taxonomy" id="109636"/>
    <lineage>
        <taxon>Eukaryota</taxon>
        <taxon>Fungi</taxon>
        <taxon>Dikarya</taxon>
        <taxon>Basidiomycota</taxon>
        <taxon>Agaricomycotina</taxon>
        <taxon>Agaricomycetes</taxon>
        <taxon>Agaricomycetidae</taxon>
        <taxon>Agaricales</taxon>
        <taxon>Agaricineae</taxon>
        <taxon>Strophariaceae</taxon>
        <taxon>Pholiota</taxon>
    </lineage>
</organism>
<feature type="domain" description="HMG" evidence="2">
    <location>
        <begin position="311"/>
        <end position="436"/>
    </location>
</feature>
<evidence type="ECO:0000313" key="4">
    <source>
        <dbReference type="Proteomes" id="UP000807469"/>
    </source>
</evidence>
<dbReference type="AlphaFoldDB" id="A0A9P5YXM4"/>
<proteinExistence type="predicted"/>
<gene>
    <name evidence="3" type="ORF">BDN70DRAFT_812128</name>
</gene>
<evidence type="ECO:0000259" key="2">
    <source>
        <dbReference type="Pfam" id="PF18717"/>
    </source>
</evidence>